<feature type="compositionally biased region" description="Low complexity" evidence="2">
    <location>
        <begin position="61"/>
        <end position="85"/>
    </location>
</feature>
<dbReference type="PANTHER" id="PTHR13318">
    <property type="entry name" value="PARTNER OF PAIRED, ISOFORM B-RELATED"/>
    <property type="match status" value="1"/>
</dbReference>
<dbReference type="SUPFAM" id="SSF81383">
    <property type="entry name" value="F-box domain"/>
    <property type="match status" value="1"/>
</dbReference>
<reference evidence="4 5" key="1">
    <citation type="journal article" date="2023" name="Sci. Data">
        <title>Genome assembly of the Korean intertidal mud-creeper Batillaria attramentaria.</title>
        <authorList>
            <person name="Patra A.K."/>
            <person name="Ho P.T."/>
            <person name="Jun S."/>
            <person name="Lee S.J."/>
            <person name="Kim Y."/>
            <person name="Won Y.J."/>
        </authorList>
    </citation>
    <scope>NUCLEOTIDE SEQUENCE [LARGE SCALE GENOMIC DNA]</scope>
    <source>
        <strain evidence="4">Wonlab-2016</strain>
    </source>
</reference>
<dbReference type="SMART" id="SM00367">
    <property type="entry name" value="LRR_CC"/>
    <property type="match status" value="6"/>
</dbReference>
<dbReference type="InterPro" id="IPR001810">
    <property type="entry name" value="F-box_dom"/>
</dbReference>
<feature type="domain" description="F-box" evidence="3">
    <location>
        <begin position="160"/>
        <end position="205"/>
    </location>
</feature>
<gene>
    <name evidence="4" type="ORF">BaRGS_00006220</name>
</gene>
<dbReference type="Gene3D" id="3.80.10.10">
    <property type="entry name" value="Ribonuclease Inhibitor"/>
    <property type="match status" value="2"/>
</dbReference>
<dbReference type="SMART" id="SM00256">
    <property type="entry name" value="FBOX"/>
    <property type="match status" value="1"/>
</dbReference>
<dbReference type="AlphaFoldDB" id="A0ABD0LSZ4"/>
<dbReference type="InterPro" id="IPR032675">
    <property type="entry name" value="LRR_dom_sf"/>
</dbReference>
<dbReference type="Proteomes" id="UP001519460">
    <property type="component" value="Unassembled WGS sequence"/>
</dbReference>
<evidence type="ECO:0000256" key="1">
    <source>
        <dbReference type="ARBA" id="ARBA00022786"/>
    </source>
</evidence>
<dbReference type="EMBL" id="JACVVK020000025">
    <property type="protein sequence ID" value="KAK7502645.1"/>
    <property type="molecule type" value="Genomic_DNA"/>
</dbReference>
<dbReference type="InterPro" id="IPR047922">
    <property type="entry name" value="FBXL6_F-box"/>
</dbReference>
<evidence type="ECO:0000313" key="5">
    <source>
        <dbReference type="Proteomes" id="UP001519460"/>
    </source>
</evidence>
<accession>A0ABD0LSZ4</accession>
<protein>
    <recommendedName>
        <fullName evidence="3">F-box domain-containing protein</fullName>
    </recommendedName>
</protein>
<feature type="region of interest" description="Disordered" evidence="2">
    <location>
        <begin position="24"/>
        <end position="157"/>
    </location>
</feature>
<feature type="compositionally biased region" description="Acidic residues" evidence="2">
    <location>
        <begin position="27"/>
        <end position="40"/>
    </location>
</feature>
<dbReference type="InterPro" id="IPR036047">
    <property type="entry name" value="F-box-like_dom_sf"/>
</dbReference>
<organism evidence="4 5">
    <name type="scientific">Batillaria attramentaria</name>
    <dbReference type="NCBI Taxonomy" id="370345"/>
    <lineage>
        <taxon>Eukaryota</taxon>
        <taxon>Metazoa</taxon>
        <taxon>Spiralia</taxon>
        <taxon>Lophotrochozoa</taxon>
        <taxon>Mollusca</taxon>
        <taxon>Gastropoda</taxon>
        <taxon>Caenogastropoda</taxon>
        <taxon>Sorbeoconcha</taxon>
        <taxon>Cerithioidea</taxon>
        <taxon>Batillariidae</taxon>
        <taxon>Batillaria</taxon>
    </lineage>
</organism>
<dbReference type="InterPro" id="IPR006553">
    <property type="entry name" value="Leu-rich_rpt_Cys-con_subtyp"/>
</dbReference>
<evidence type="ECO:0000313" key="4">
    <source>
        <dbReference type="EMBL" id="KAK7502645.1"/>
    </source>
</evidence>
<dbReference type="Pfam" id="PF12937">
    <property type="entry name" value="F-box-like"/>
    <property type="match status" value="1"/>
</dbReference>
<keyword evidence="1" id="KW-0833">Ubl conjugation pathway</keyword>
<evidence type="ECO:0000256" key="2">
    <source>
        <dbReference type="SAM" id="MobiDB-lite"/>
    </source>
</evidence>
<dbReference type="CDD" id="cd22119">
    <property type="entry name" value="F-box_FBXL6"/>
    <property type="match status" value="1"/>
</dbReference>
<sequence>MSRERGILGLKKDPKHQLLFLFKVPEGEEWPSSDSEDDDYRPDAKPESDGSADSEDERFLTTNTSSTKSRASTSKAAKLNSNNNAKTRRGQERLNKRKHDHSQAESSQAKKQRKHSTTLPKHASGSHSERTPAENRRSDIGDGKSDVTALTTPGAPVPHLPPELWMRIFSFLVGSSGPLPFLCRASKVCQSWREMASHPTLWHKVDLSYGWIKSTDQTLQWLAQHRLSQCREISLSGWKNVTNNAVKELSEHCPQLESVNVSHCAKLTSVAVSALADNCHSLRELDLSFIPSDGVSTQTLKKIAEQLGATLTSLNVAGNNLKGFHLALNSIMEHCTHLEMLDISNSKFSTDFLMLNVEKLHVCCPSLRILRLANCKVRGTQVSQRVQDESPGFTKLTQLSCAMPAGDSPMTGGGVPDNLLQRLVHKAGDLRLLDLRGCSSFHPDTLLASPAINLTQLYLSQSSITRYSDSLEAIALKWRHSLKVLDLAWTSPVSDHLDNAITALTQFAACPLEQLNLAGTTVTLQSVKLCLQKLGQLTSLDLTSCRALPRGIKCLHQGRAALNKLHKTIK</sequence>
<comment type="caution">
    <text evidence="4">The sequence shown here is derived from an EMBL/GenBank/DDBJ whole genome shotgun (WGS) entry which is preliminary data.</text>
</comment>
<keyword evidence="5" id="KW-1185">Reference proteome</keyword>
<evidence type="ECO:0000259" key="3">
    <source>
        <dbReference type="SMART" id="SM00256"/>
    </source>
</evidence>
<name>A0ABD0LSZ4_9CAEN</name>
<proteinExistence type="predicted"/>
<feature type="compositionally biased region" description="Basic and acidic residues" evidence="2">
    <location>
        <begin position="127"/>
        <end position="145"/>
    </location>
</feature>
<dbReference type="SUPFAM" id="SSF52047">
    <property type="entry name" value="RNI-like"/>
    <property type="match status" value="1"/>
</dbReference>